<dbReference type="Pfam" id="PF07550">
    <property type="entry name" value="Shr-like_HID"/>
    <property type="match status" value="1"/>
</dbReference>
<feature type="signal peptide" evidence="1">
    <location>
        <begin position="1"/>
        <end position="32"/>
    </location>
</feature>
<feature type="domain" description="Heme-binding protein Shr-like Hb-interacting" evidence="2">
    <location>
        <begin position="698"/>
        <end position="775"/>
    </location>
</feature>
<dbReference type="EMBL" id="JACJVN010000006">
    <property type="protein sequence ID" value="MBB6675918.1"/>
    <property type="molecule type" value="Genomic_DNA"/>
</dbReference>
<organism evidence="3 4">
    <name type="scientific">Cohnella lubricantis</name>
    <dbReference type="NCBI Taxonomy" id="2163172"/>
    <lineage>
        <taxon>Bacteria</taxon>
        <taxon>Bacillati</taxon>
        <taxon>Bacillota</taxon>
        <taxon>Bacilli</taxon>
        <taxon>Bacillales</taxon>
        <taxon>Paenibacillaceae</taxon>
        <taxon>Cohnella</taxon>
    </lineage>
</organism>
<reference evidence="3 4" key="1">
    <citation type="submission" date="2020-08" db="EMBL/GenBank/DDBJ databases">
        <title>Cohnella phylogeny.</title>
        <authorList>
            <person name="Dunlap C."/>
        </authorList>
    </citation>
    <scope>NUCLEOTIDE SEQUENCE [LARGE SCALE GENOMIC DNA]</scope>
    <source>
        <strain evidence="3 4">DSM 103658</strain>
    </source>
</reference>
<dbReference type="AlphaFoldDB" id="A0A841T913"/>
<evidence type="ECO:0000313" key="4">
    <source>
        <dbReference type="Proteomes" id="UP000574133"/>
    </source>
</evidence>
<feature type="chain" id="PRO_5032910659" description="Heme-binding protein Shr-like Hb-interacting domain-containing protein" evidence="1">
    <location>
        <begin position="33"/>
        <end position="901"/>
    </location>
</feature>
<gene>
    <name evidence="3" type="ORF">H4Q31_01100</name>
</gene>
<keyword evidence="4" id="KW-1185">Reference proteome</keyword>
<keyword evidence="1" id="KW-0732">Signal</keyword>
<evidence type="ECO:0000313" key="3">
    <source>
        <dbReference type="EMBL" id="MBB6675918.1"/>
    </source>
</evidence>
<protein>
    <recommendedName>
        <fullName evidence="2">Heme-binding protein Shr-like Hb-interacting domain-containing protein</fullName>
    </recommendedName>
</protein>
<name>A0A841T913_9BACL</name>
<dbReference type="InterPro" id="IPR011432">
    <property type="entry name" value="Shr-like_HID"/>
</dbReference>
<accession>A0A841T913</accession>
<comment type="caution">
    <text evidence="3">The sequence shown here is derived from an EMBL/GenBank/DDBJ whole genome shotgun (WGS) entry which is preliminary data.</text>
</comment>
<sequence length="901" mass="97528">MKQNLRRWLSLATVMAVLAVTLLANVAPAAYAAGSDITIERAVFSNNNRDIIVTFNEPVEVKPGVTDQASRVGLKPQYIGYYMSVSEGGGTLEISDAGELIVHLNSTMPNGSYQIRILAGTLQGSEDSGYQQTSELISELFSSYTIPAFQSVALTDENDVTITLNTSVTAATYSVSGATYNYDPHEFVQIRKNGDPDYSELDSDDIVTVSDDLLNIDFASPLADATQYSIKVLAGAVQSAPGITNSEFTVGVNTKAPTYSSSSKDEYSSYSRIYVNYDQNIYKNGLSDDELKAAVTISSDGGDSFEQLAEDAEVYISGSNYLTIYFDSPLAAGDYQVKIGAGALKNSVGVPSNVVTTPAITFSDLTGPEYQSLELSEGNTKVTLTFDDNIYIRNGYNLVNYIYIRKDGSSLPNNDWIESAVTSGNQLVITLSKPLVGNGYQFVIYYYVLQDENGNSLKDSWDVVTDLIDTANPDSPAYDYSKFSNTNHDLTLYFDAPILNNTASNDALKAGIALSVNGGAPHALAASTTVTITGQTILLHFADPLVDPNIQVHIAANTLKSESGHALANPITTEAVFPNTLYPPELDDAYLISSHTAVVEFDTNDGNLADNTPGTDESNLKTAVSYSLDHGSTFLPLGTDDDVILNDSQLLVYFHEALTGEVQIRIAGSTLKNSFGNVLTEAVTTEELTADAPYNISGDAYTDAPSVITFDDDPVWREHISGVGIYNDNTGQDQELAQEDYTISPGKITIRQGVFEEFTTYYFYIDADGYDNRDVELFSHPVQMSFAMGPVKTDSANGITASVKVAPYASYLGSQATVIFQLMDGEKPVSIAAIHTDVLDDIGTFTAHFNAADATDTTNHDYTVRAYVVDQYTNDPSSVGYDLATRFTEAEMESNEDLQDY</sequence>
<dbReference type="RefSeq" id="WP_185177223.1">
    <property type="nucleotide sequence ID" value="NZ_CBCSEP010000014.1"/>
</dbReference>
<dbReference type="InterPro" id="IPR006311">
    <property type="entry name" value="TAT_signal"/>
</dbReference>
<evidence type="ECO:0000256" key="1">
    <source>
        <dbReference type="SAM" id="SignalP"/>
    </source>
</evidence>
<evidence type="ECO:0000259" key="2">
    <source>
        <dbReference type="Pfam" id="PF07550"/>
    </source>
</evidence>
<proteinExistence type="predicted"/>
<dbReference type="Proteomes" id="UP000574133">
    <property type="component" value="Unassembled WGS sequence"/>
</dbReference>
<dbReference type="PROSITE" id="PS51318">
    <property type="entry name" value="TAT"/>
    <property type="match status" value="1"/>
</dbReference>